<proteinExistence type="predicted"/>
<dbReference type="OrthoDB" id="2466004at2759"/>
<name>A0A9N8ZZE2_9GLOM</name>
<reference evidence="2" key="1">
    <citation type="submission" date="2021-06" db="EMBL/GenBank/DDBJ databases">
        <authorList>
            <person name="Kallberg Y."/>
            <person name="Tangrot J."/>
            <person name="Rosling A."/>
        </authorList>
    </citation>
    <scope>NUCLEOTIDE SEQUENCE</scope>
    <source>
        <strain evidence="2">IN212</strain>
    </source>
</reference>
<evidence type="ECO:0000313" key="3">
    <source>
        <dbReference type="Proteomes" id="UP000789396"/>
    </source>
</evidence>
<feature type="compositionally biased region" description="Basic and acidic residues" evidence="1">
    <location>
        <begin position="53"/>
        <end position="70"/>
    </location>
</feature>
<dbReference type="EMBL" id="CAJVPZ010002422">
    <property type="protein sequence ID" value="CAG8512460.1"/>
    <property type="molecule type" value="Genomic_DNA"/>
</dbReference>
<feature type="compositionally biased region" description="Basic residues" evidence="1">
    <location>
        <begin position="71"/>
        <end position="80"/>
    </location>
</feature>
<accession>A0A9N8ZZE2</accession>
<gene>
    <name evidence="2" type="ORF">RFULGI_LOCUS2962</name>
</gene>
<comment type="caution">
    <text evidence="2">The sequence shown here is derived from an EMBL/GenBank/DDBJ whole genome shotgun (WGS) entry which is preliminary data.</text>
</comment>
<dbReference type="Proteomes" id="UP000789396">
    <property type="component" value="Unassembled WGS sequence"/>
</dbReference>
<evidence type="ECO:0000256" key="1">
    <source>
        <dbReference type="SAM" id="MobiDB-lite"/>
    </source>
</evidence>
<evidence type="ECO:0000313" key="2">
    <source>
        <dbReference type="EMBL" id="CAG8512460.1"/>
    </source>
</evidence>
<feature type="region of interest" description="Disordered" evidence="1">
    <location>
        <begin position="52"/>
        <end position="80"/>
    </location>
</feature>
<dbReference type="AlphaFoldDB" id="A0A9N8ZZE2"/>
<keyword evidence="3" id="KW-1185">Reference proteome</keyword>
<sequence>MAYYVNSSNMVIPIEIVNEISEDVLIGGDANSLGANDESVSNEADDYLNEIEQDNKDENQKISESNEKLKSSNKKGKERAVRKVVHNIRSSIFKIDINNESE</sequence>
<protein>
    <submittedName>
        <fullName evidence="2">17600_t:CDS:1</fullName>
    </submittedName>
</protein>
<organism evidence="2 3">
    <name type="scientific">Racocetra fulgida</name>
    <dbReference type="NCBI Taxonomy" id="60492"/>
    <lineage>
        <taxon>Eukaryota</taxon>
        <taxon>Fungi</taxon>
        <taxon>Fungi incertae sedis</taxon>
        <taxon>Mucoromycota</taxon>
        <taxon>Glomeromycotina</taxon>
        <taxon>Glomeromycetes</taxon>
        <taxon>Diversisporales</taxon>
        <taxon>Gigasporaceae</taxon>
        <taxon>Racocetra</taxon>
    </lineage>
</organism>